<protein>
    <submittedName>
        <fullName evidence="4">Uncharacterized protein</fullName>
    </submittedName>
</protein>
<dbReference type="InterPro" id="IPR051242">
    <property type="entry name" value="WD-EF-hand_domain"/>
</dbReference>
<feature type="region of interest" description="Disordered" evidence="2">
    <location>
        <begin position="238"/>
        <end position="280"/>
    </location>
</feature>
<gene>
    <name evidence="4" type="primary">LOC110077810</name>
</gene>
<proteinExistence type="predicted"/>
<accession>A0ABM5FN99</accession>
<organism evidence="3 4">
    <name type="scientific">Pogona vitticeps</name>
    <name type="common">central bearded dragon</name>
    <dbReference type="NCBI Taxonomy" id="103695"/>
    <lineage>
        <taxon>Eukaryota</taxon>
        <taxon>Metazoa</taxon>
        <taxon>Chordata</taxon>
        <taxon>Craniata</taxon>
        <taxon>Vertebrata</taxon>
        <taxon>Euteleostomi</taxon>
        <taxon>Lepidosauria</taxon>
        <taxon>Squamata</taxon>
        <taxon>Bifurcata</taxon>
        <taxon>Unidentata</taxon>
        <taxon>Episquamata</taxon>
        <taxon>Toxicofera</taxon>
        <taxon>Iguania</taxon>
        <taxon>Acrodonta</taxon>
        <taxon>Agamidae</taxon>
        <taxon>Amphibolurinae</taxon>
        <taxon>Pogona</taxon>
    </lineage>
</organism>
<dbReference type="Proteomes" id="UP001652642">
    <property type="component" value="Chromosome 2"/>
</dbReference>
<evidence type="ECO:0000313" key="3">
    <source>
        <dbReference type="Proteomes" id="UP001652642"/>
    </source>
</evidence>
<evidence type="ECO:0000256" key="1">
    <source>
        <dbReference type="ARBA" id="ARBA00022737"/>
    </source>
</evidence>
<feature type="compositionally biased region" description="Basic and acidic residues" evidence="2">
    <location>
        <begin position="73"/>
        <end position="108"/>
    </location>
</feature>
<reference evidence="4" key="2">
    <citation type="submission" date="2025-08" db="UniProtKB">
        <authorList>
            <consortium name="RefSeq"/>
        </authorList>
    </citation>
    <scope>IDENTIFICATION</scope>
</reference>
<dbReference type="RefSeq" id="XP_072846886.1">
    <property type="nucleotide sequence ID" value="XM_072990785.1"/>
</dbReference>
<evidence type="ECO:0000313" key="4">
    <source>
        <dbReference type="RefSeq" id="XP_072846886.1"/>
    </source>
</evidence>
<keyword evidence="1" id="KW-0677">Repeat</keyword>
<feature type="compositionally biased region" description="Polar residues" evidence="2">
    <location>
        <begin position="118"/>
        <end position="137"/>
    </location>
</feature>
<keyword evidence="3" id="KW-1185">Reference proteome</keyword>
<feature type="region of interest" description="Disordered" evidence="2">
    <location>
        <begin position="29"/>
        <end position="144"/>
    </location>
</feature>
<feature type="compositionally biased region" description="Basic residues" evidence="2">
    <location>
        <begin position="249"/>
        <end position="259"/>
    </location>
</feature>
<dbReference type="GeneID" id="110077810"/>
<evidence type="ECO:0000256" key="2">
    <source>
        <dbReference type="SAM" id="MobiDB-lite"/>
    </source>
</evidence>
<reference evidence="3" key="1">
    <citation type="submission" date="2025-05" db="UniProtKB">
        <authorList>
            <consortium name="RefSeq"/>
        </authorList>
    </citation>
    <scope>NUCLEOTIDE SEQUENCE [LARGE SCALE GENOMIC DNA]</scope>
</reference>
<dbReference type="PANTHER" id="PTHR44324">
    <property type="entry name" value="WD40 REPEAT DOMAIN 95"/>
    <property type="match status" value="1"/>
</dbReference>
<name>A0ABM5FN99_9SAUR</name>
<sequence length="301" mass="33734">MFGPNSVVLNGSSDRNARLWNAEANLAGSFGHANRWNLKKPSKSPWSHVRGETKENKKKKGSTKQPVLFSLDEPLRNTDQEAAEPPKHESSSDSAKNNKIEPKEDKQPQEPQLPRIDQPQQSSSCSTLPEDTAQSRVATPPLIQRKHESLFKHNLEEGLLKRIARRKIRRQVFGEINTEKVNQFGTACSAFHALATTEMETLTLPSNLPMTSRMVSKGLVCTTESDLKSMQLTFPELEEETVEEPQAKDRKKPLTRTRKPMLPPLIKPSRSRFSENKKTSGCCLPSVPTVPASASLKWGKY</sequence>
<dbReference type="PANTHER" id="PTHR44324:SF3">
    <property type="entry name" value="WD REPEAT-CONTAINING PROTEIN 49-LIKE"/>
    <property type="match status" value="1"/>
</dbReference>